<evidence type="ECO:0000313" key="2">
    <source>
        <dbReference type="EMBL" id="CAD0081605.1"/>
    </source>
</evidence>
<gene>
    <name evidence="2" type="ORF">AWRI4619_LOCUS172</name>
</gene>
<dbReference type="SUPFAM" id="SSF48452">
    <property type="entry name" value="TPR-like"/>
    <property type="match status" value="1"/>
</dbReference>
<dbReference type="InterPro" id="IPR019183">
    <property type="entry name" value="NAA25_NatB_aux_su"/>
</dbReference>
<protein>
    <submittedName>
        <fullName evidence="2">Uncharacterized protein</fullName>
    </submittedName>
</protein>
<dbReference type="InterPro" id="IPR011990">
    <property type="entry name" value="TPR-like_helical_dom_sf"/>
</dbReference>
<dbReference type="Gene3D" id="1.25.40.10">
    <property type="entry name" value="Tetratricopeptide repeat domain"/>
    <property type="match status" value="1"/>
</dbReference>
<proteinExistence type="predicted"/>
<organism evidence="2 3">
    <name type="scientific">Aureobasidium vineae</name>
    <dbReference type="NCBI Taxonomy" id="2773715"/>
    <lineage>
        <taxon>Eukaryota</taxon>
        <taxon>Fungi</taxon>
        <taxon>Dikarya</taxon>
        <taxon>Ascomycota</taxon>
        <taxon>Pezizomycotina</taxon>
        <taxon>Dothideomycetes</taxon>
        <taxon>Dothideomycetidae</taxon>
        <taxon>Dothideales</taxon>
        <taxon>Saccotheciaceae</taxon>
        <taxon>Aureobasidium</taxon>
    </lineage>
</organism>
<comment type="caution">
    <text evidence="2">The sequence shown here is derived from an EMBL/GenBank/DDBJ whole genome shotgun (WGS) entry which is preliminary data.</text>
</comment>
<evidence type="ECO:0000313" key="3">
    <source>
        <dbReference type="Proteomes" id="UP000716446"/>
    </source>
</evidence>
<dbReference type="Pfam" id="PF09797">
    <property type="entry name" value="NatB_MDM20"/>
    <property type="match status" value="1"/>
</dbReference>
<dbReference type="Proteomes" id="UP000716446">
    <property type="component" value="Unassembled WGS sequence"/>
</dbReference>
<reference evidence="2" key="1">
    <citation type="submission" date="2020-06" db="EMBL/GenBank/DDBJ databases">
        <authorList>
            <person name="Onetto C."/>
        </authorList>
    </citation>
    <scope>NUCLEOTIDE SEQUENCE</scope>
</reference>
<accession>A0A9N8J9W7</accession>
<feature type="region of interest" description="Disordered" evidence="1">
    <location>
        <begin position="361"/>
        <end position="383"/>
    </location>
</feature>
<name>A0A9N8J9W7_9PEZI</name>
<dbReference type="EMBL" id="CAIJEN010000001">
    <property type="protein sequence ID" value="CAD0081605.1"/>
    <property type="molecule type" value="Genomic_DNA"/>
</dbReference>
<feature type="compositionally biased region" description="Basic and acidic residues" evidence="1">
    <location>
        <begin position="371"/>
        <end position="383"/>
    </location>
</feature>
<evidence type="ECO:0000256" key="1">
    <source>
        <dbReference type="SAM" id="MobiDB-lite"/>
    </source>
</evidence>
<feature type="non-terminal residue" evidence="2">
    <location>
        <position position="383"/>
    </location>
</feature>
<sequence>MAAARELEDYLQTGRYKDGLSKCNKLLKKSPANNQLLYFKANFLFSMMQLDEGNQILDQLCSRNPPIVDLTLISDLDELATMAVLDDYPRPLSNGPRAGKLWANATNAAGKNGVVAINQKRFTIAALIAMKKADPANKRYKLAHIAIQQLLSEADKDEKVAGMNRILAFRTLKQLPVEDSAQLRLMMNLYRRQGQKKDMIEALDSFKDKKDDKLAKQIINDWPFTREKIQLYIAESRWQELFDLCSSLLGENSVEGALSRVRDDWVVWDGLAKAASKLGEEDVIPAVNEKDDWRIKRLHTMAKLQATVLSEAETDPDVKSQKTLQSAKEFFVEWQSYPFCYGDIKEFVDNLPSEAQQDFLGHVSDSSLRPSKPDAKRSAKDVK</sequence>
<dbReference type="AlphaFoldDB" id="A0A9N8J9W7"/>
<keyword evidence="3" id="KW-1185">Reference proteome</keyword>